<protein>
    <submittedName>
        <fullName evidence="1">Uncharacterized protein</fullName>
    </submittedName>
</protein>
<accession>A0ABQ2J4P8</accession>
<keyword evidence="2" id="KW-1185">Reference proteome</keyword>
<reference evidence="2" key="1">
    <citation type="journal article" date="2019" name="Int. J. Syst. Evol. Microbiol.">
        <title>The Global Catalogue of Microorganisms (GCM) 10K type strain sequencing project: providing services to taxonomists for standard genome sequencing and annotation.</title>
        <authorList>
            <consortium name="The Broad Institute Genomics Platform"/>
            <consortium name="The Broad Institute Genome Sequencing Center for Infectious Disease"/>
            <person name="Wu L."/>
            <person name="Ma J."/>
        </authorList>
    </citation>
    <scope>NUCLEOTIDE SEQUENCE [LARGE SCALE GENOMIC DNA]</scope>
    <source>
        <strain evidence="2">CGMCC 4.7323</strain>
    </source>
</reference>
<comment type="caution">
    <text evidence="1">The sequence shown here is derived from an EMBL/GenBank/DDBJ whole genome shotgun (WGS) entry which is preliminary data.</text>
</comment>
<dbReference type="EMBL" id="BMND01000004">
    <property type="protein sequence ID" value="GGN39076.1"/>
    <property type="molecule type" value="Genomic_DNA"/>
</dbReference>
<sequence length="121" mass="12494">MGKDLCHRSYTSAKEGPLHEAEGLHRGTTGDAWGCPPWQQVTWGYAESGGDGDEVVHVAAAAGALGATDGGVGERAPQRGAAFGELVLGERASQTQALDIASSLDSGGAYFYGSCCHDRQL</sequence>
<evidence type="ECO:0000313" key="1">
    <source>
        <dbReference type="EMBL" id="GGN39076.1"/>
    </source>
</evidence>
<name>A0ABQ2J4P8_9ACTN</name>
<proteinExistence type="predicted"/>
<gene>
    <name evidence="1" type="ORF">GCM10012285_15770</name>
</gene>
<dbReference type="Proteomes" id="UP000600080">
    <property type="component" value="Unassembled WGS sequence"/>
</dbReference>
<evidence type="ECO:0000313" key="2">
    <source>
        <dbReference type="Proteomes" id="UP000600080"/>
    </source>
</evidence>
<organism evidence="1 2">
    <name type="scientific">Streptomyces kronopolitis</name>
    <dbReference type="NCBI Taxonomy" id="1612435"/>
    <lineage>
        <taxon>Bacteria</taxon>
        <taxon>Bacillati</taxon>
        <taxon>Actinomycetota</taxon>
        <taxon>Actinomycetes</taxon>
        <taxon>Kitasatosporales</taxon>
        <taxon>Streptomycetaceae</taxon>
        <taxon>Streptomyces</taxon>
    </lineage>
</organism>